<comment type="caution">
    <text evidence="12">The sequence shown here is derived from an EMBL/GenBank/DDBJ whole genome shotgun (WGS) entry which is preliminary data.</text>
</comment>
<feature type="transmembrane region" description="Helical" evidence="9">
    <location>
        <begin position="139"/>
        <end position="158"/>
    </location>
</feature>
<evidence type="ECO:0000313" key="12">
    <source>
        <dbReference type="EMBL" id="RBQ18969.1"/>
    </source>
</evidence>
<dbReference type="Pfam" id="PF00664">
    <property type="entry name" value="ABC_membrane"/>
    <property type="match status" value="1"/>
</dbReference>
<evidence type="ECO:0000256" key="3">
    <source>
        <dbReference type="ARBA" id="ARBA00022475"/>
    </source>
</evidence>
<evidence type="ECO:0000313" key="13">
    <source>
        <dbReference type="Proteomes" id="UP000253303"/>
    </source>
</evidence>
<dbReference type="FunFam" id="3.40.50.300:FF:000854">
    <property type="entry name" value="Multidrug ABC transporter ATP-binding protein"/>
    <property type="match status" value="1"/>
</dbReference>
<dbReference type="Pfam" id="PF00005">
    <property type="entry name" value="ABC_tran"/>
    <property type="match status" value="1"/>
</dbReference>
<reference evidence="12 13" key="1">
    <citation type="submission" date="2018-06" db="EMBL/GenBank/DDBJ databases">
        <title>Sphaerisporangium craniellae sp. nov., isolated from a marine sponge in the South China Sea.</title>
        <authorList>
            <person name="Li L."/>
        </authorList>
    </citation>
    <scope>NUCLEOTIDE SEQUENCE [LARGE SCALE GENOMIC DNA]</scope>
    <source>
        <strain evidence="12 13">LHW63015</strain>
    </source>
</reference>
<feature type="domain" description="ABC transporter" evidence="10">
    <location>
        <begin position="345"/>
        <end position="578"/>
    </location>
</feature>
<evidence type="ECO:0000256" key="8">
    <source>
        <dbReference type="ARBA" id="ARBA00023136"/>
    </source>
</evidence>
<dbReference type="EMBL" id="QMEY01000006">
    <property type="protein sequence ID" value="RBQ18969.1"/>
    <property type="molecule type" value="Genomic_DNA"/>
</dbReference>
<feature type="transmembrane region" description="Helical" evidence="9">
    <location>
        <begin position="245"/>
        <end position="268"/>
    </location>
</feature>
<dbReference type="OrthoDB" id="9806127at2"/>
<dbReference type="SUPFAM" id="SSF52540">
    <property type="entry name" value="P-loop containing nucleoside triphosphate hydrolases"/>
    <property type="match status" value="1"/>
</dbReference>
<gene>
    <name evidence="12" type="ORF">DP939_17435</name>
</gene>
<dbReference type="PROSITE" id="PS00211">
    <property type="entry name" value="ABC_TRANSPORTER_1"/>
    <property type="match status" value="1"/>
</dbReference>
<dbReference type="PANTHER" id="PTHR43394">
    <property type="entry name" value="ATP-DEPENDENT PERMEASE MDL1, MITOCHONDRIAL"/>
    <property type="match status" value="1"/>
</dbReference>
<feature type="domain" description="ABC transmembrane type-1" evidence="11">
    <location>
        <begin position="27"/>
        <end position="306"/>
    </location>
</feature>
<organism evidence="12 13">
    <name type="scientific">Spongiactinospora rosea</name>
    <dbReference type="NCBI Taxonomy" id="2248750"/>
    <lineage>
        <taxon>Bacteria</taxon>
        <taxon>Bacillati</taxon>
        <taxon>Actinomycetota</taxon>
        <taxon>Actinomycetes</taxon>
        <taxon>Streptosporangiales</taxon>
        <taxon>Streptosporangiaceae</taxon>
        <taxon>Spongiactinospora</taxon>
    </lineage>
</organism>
<keyword evidence="6 12" id="KW-0067">ATP-binding</keyword>
<dbReference type="InterPro" id="IPR027417">
    <property type="entry name" value="P-loop_NTPase"/>
</dbReference>
<evidence type="ECO:0000256" key="6">
    <source>
        <dbReference type="ARBA" id="ARBA00022840"/>
    </source>
</evidence>
<keyword evidence="13" id="KW-1185">Reference proteome</keyword>
<sequence>MTVPEARRFSRLRILWSFARPYRRTLAGGLVLALAGSAVSLATPMVTKWVLDSLGASTSLGGPVAALFGLLVFGALIWTWQWIVLGTMGERVVFDARAAMVHRFFRATVPAITARSPGELVTRVTSDTVLLREAASSSVIALINGAVTLIGTLVLMAVLDMALLGATVAAVAVVAVLFGVLMPGIAKAQEHAQEHVGRMGGALEGALRAIRTVKAGRAGERQAGRIVADAEKSAEFGIRALRREAVAWTVAWSGVQFAIIMILGLGAWRVGAGLLEVSSLIAFLLYAFGLMEPITELSQNITALQSGIAAAGRIREVDALDVEPAAPAVRQSHPDPRPAGDGPVIELRGVTAAYGPGLEPALRGVDLAIPRRGHIAIVGPSGAGKTTLFSLILRFLEPGEGELLMYGRPYREQAHDDLRARLAYVEQDTPVVPGTIRDNLLHAHPGATPEEVRRVLAEVRLADKIDSLEEGLDTPLSGSSLSGGQRQRIALARALLRTPDVLLLDEATAQLDGLTEAAVQDCIRDRARSGTVVTIAHRLSTVVDADTIIVMEDGRIRATGGHEELLATDPLYRELVKALRIAAPVAADQPL</sequence>
<accession>A0A366M042</accession>
<evidence type="ECO:0000256" key="1">
    <source>
        <dbReference type="ARBA" id="ARBA00004651"/>
    </source>
</evidence>
<keyword evidence="3" id="KW-1003">Cell membrane</keyword>
<dbReference type="GO" id="GO:0016887">
    <property type="term" value="F:ATP hydrolysis activity"/>
    <property type="evidence" value="ECO:0007669"/>
    <property type="project" value="InterPro"/>
</dbReference>
<dbReference type="InterPro" id="IPR017871">
    <property type="entry name" value="ABC_transporter-like_CS"/>
</dbReference>
<feature type="transmembrane region" description="Helical" evidence="9">
    <location>
        <begin position="164"/>
        <end position="185"/>
    </location>
</feature>
<evidence type="ECO:0000256" key="2">
    <source>
        <dbReference type="ARBA" id="ARBA00022448"/>
    </source>
</evidence>
<evidence type="ECO:0000256" key="7">
    <source>
        <dbReference type="ARBA" id="ARBA00022989"/>
    </source>
</evidence>
<evidence type="ECO:0000256" key="4">
    <source>
        <dbReference type="ARBA" id="ARBA00022692"/>
    </source>
</evidence>
<dbReference type="PANTHER" id="PTHR43394:SF1">
    <property type="entry name" value="ATP-BINDING CASSETTE SUB-FAMILY B MEMBER 10, MITOCHONDRIAL"/>
    <property type="match status" value="1"/>
</dbReference>
<keyword evidence="2" id="KW-0813">Transport</keyword>
<protein>
    <submittedName>
        <fullName evidence="12">ABC transporter ATP-binding protein</fullName>
    </submittedName>
</protein>
<evidence type="ECO:0000259" key="10">
    <source>
        <dbReference type="PROSITE" id="PS50893"/>
    </source>
</evidence>
<keyword evidence="4 9" id="KW-0812">Transmembrane</keyword>
<dbReference type="CDD" id="cd18551">
    <property type="entry name" value="ABC_6TM_LmrA_like"/>
    <property type="match status" value="1"/>
</dbReference>
<dbReference type="InterPro" id="IPR039421">
    <property type="entry name" value="Type_1_exporter"/>
</dbReference>
<dbReference type="PROSITE" id="PS50929">
    <property type="entry name" value="ABC_TM1F"/>
    <property type="match status" value="1"/>
</dbReference>
<dbReference type="GO" id="GO:0015421">
    <property type="term" value="F:ABC-type oligopeptide transporter activity"/>
    <property type="evidence" value="ECO:0007669"/>
    <property type="project" value="TreeGrafter"/>
</dbReference>
<dbReference type="Gene3D" id="1.20.1560.10">
    <property type="entry name" value="ABC transporter type 1, transmembrane domain"/>
    <property type="match status" value="1"/>
</dbReference>
<evidence type="ECO:0000256" key="9">
    <source>
        <dbReference type="SAM" id="Phobius"/>
    </source>
</evidence>
<dbReference type="InterPro" id="IPR003439">
    <property type="entry name" value="ABC_transporter-like_ATP-bd"/>
</dbReference>
<dbReference type="Proteomes" id="UP000253303">
    <property type="component" value="Unassembled WGS sequence"/>
</dbReference>
<dbReference type="AlphaFoldDB" id="A0A366M042"/>
<proteinExistence type="predicted"/>
<keyword evidence="7 9" id="KW-1133">Transmembrane helix</keyword>
<dbReference type="InterPro" id="IPR003593">
    <property type="entry name" value="AAA+_ATPase"/>
</dbReference>
<evidence type="ECO:0000256" key="5">
    <source>
        <dbReference type="ARBA" id="ARBA00022741"/>
    </source>
</evidence>
<dbReference type="GO" id="GO:0005524">
    <property type="term" value="F:ATP binding"/>
    <property type="evidence" value="ECO:0007669"/>
    <property type="project" value="UniProtKB-KW"/>
</dbReference>
<name>A0A366M042_9ACTN</name>
<keyword evidence="8 9" id="KW-0472">Membrane</keyword>
<dbReference type="InterPro" id="IPR011527">
    <property type="entry name" value="ABC1_TM_dom"/>
</dbReference>
<dbReference type="SMART" id="SM00382">
    <property type="entry name" value="AAA"/>
    <property type="match status" value="1"/>
</dbReference>
<keyword evidence="5" id="KW-0547">Nucleotide-binding</keyword>
<dbReference type="PROSITE" id="PS50893">
    <property type="entry name" value="ABC_TRANSPORTER_2"/>
    <property type="match status" value="1"/>
</dbReference>
<dbReference type="GO" id="GO:0005886">
    <property type="term" value="C:plasma membrane"/>
    <property type="evidence" value="ECO:0007669"/>
    <property type="project" value="UniProtKB-SubCell"/>
</dbReference>
<evidence type="ECO:0000259" key="11">
    <source>
        <dbReference type="PROSITE" id="PS50929"/>
    </source>
</evidence>
<comment type="subcellular location">
    <subcellularLocation>
        <location evidence="1">Cell membrane</location>
        <topology evidence="1">Multi-pass membrane protein</topology>
    </subcellularLocation>
</comment>
<dbReference type="SUPFAM" id="SSF90123">
    <property type="entry name" value="ABC transporter transmembrane region"/>
    <property type="match status" value="1"/>
</dbReference>
<feature type="transmembrane region" description="Helical" evidence="9">
    <location>
        <begin position="64"/>
        <end position="85"/>
    </location>
</feature>
<dbReference type="InterPro" id="IPR036640">
    <property type="entry name" value="ABC1_TM_sf"/>
</dbReference>
<dbReference type="RefSeq" id="WP_113981752.1">
    <property type="nucleotide sequence ID" value="NZ_QMEY01000006.1"/>
</dbReference>
<dbReference type="Gene3D" id="3.40.50.300">
    <property type="entry name" value="P-loop containing nucleotide triphosphate hydrolases"/>
    <property type="match status" value="1"/>
</dbReference>